<dbReference type="EC" id="3.1.26.5" evidence="6 7"/>
<reference evidence="8" key="1">
    <citation type="journal article" date="2021" name="Microb. Physiol.">
        <title>Proteogenomic Insights into the Physiology of Marine, Sulfate-Reducing, Filamentous Desulfonema limicola and Desulfonema magnum.</title>
        <authorList>
            <person name="Schnaars V."/>
            <person name="Wohlbrand L."/>
            <person name="Scheve S."/>
            <person name="Hinrichs C."/>
            <person name="Reinhardt R."/>
            <person name="Rabus R."/>
        </authorList>
    </citation>
    <scope>NUCLEOTIDE SEQUENCE</scope>
    <source>
        <strain evidence="8">4be13</strain>
    </source>
</reference>
<evidence type="ECO:0000256" key="4">
    <source>
        <dbReference type="ARBA" id="ARBA00022801"/>
    </source>
</evidence>
<organism evidence="8 9">
    <name type="scientific">Desulfonema magnum</name>
    <dbReference type="NCBI Taxonomy" id="45655"/>
    <lineage>
        <taxon>Bacteria</taxon>
        <taxon>Pseudomonadati</taxon>
        <taxon>Thermodesulfobacteriota</taxon>
        <taxon>Desulfobacteria</taxon>
        <taxon>Desulfobacterales</taxon>
        <taxon>Desulfococcaceae</taxon>
        <taxon>Desulfonema</taxon>
    </lineage>
</organism>
<dbReference type="PANTHER" id="PTHR33992:SF1">
    <property type="entry name" value="RIBONUCLEASE P PROTEIN COMPONENT"/>
    <property type="match status" value="1"/>
</dbReference>
<evidence type="ECO:0000256" key="7">
    <source>
        <dbReference type="NCBIfam" id="TIGR00188"/>
    </source>
</evidence>
<dbReference type="Proteomes" id="UP000663722">
    <property type="component" value="Chromosome"/>
</dbReference>
<gene>
    <name evidence="6 8" type="primary">rnpA</name>
    <name evidence="8" type="ORF">dnm_088290</name>
</gene>
<sequence>MGAFSFTKADRILKRPEFLRISKFGKKVHNKHFLAVFCPGRGEQTRLGITVTKKVGHAATRNRIKRFSREYFRLNRHNIAGKWDINIIAKKEAADITSEQAFFSLKNIFARISR</sequence>
<evidence type="ECO:0000256" key="2">
    <source>
        <dbReference type="ARBA" id="ARBA00022722"/>
    </source>
</evidence>
<evidence type="ECO:0000256" key="3">
    <source>
        <dbReference type="ARBA" id="ARBA00022759"/>
    </source>
</evidence>
<evidence type="ECO:0000256" key="6">
    <source>
        <dbReference type="HAMAP-Rule" id="MF_00227"/>
    </source>
</evidence>
<dbReference type="GO" id="GO:0030677">
    <property type="term" value="C:ribonuclease P complex"/>
    <property type="evidence" value="ECO:0007669"/>
    <property type="project" value="TreeGrafter"/>
</dbReference>
<evidence type="ECO:0000313" key="8">
    <source>
        <dbReference type="EMBL" id="QTA92740.1"/>
    </source>
</evidence>
<dbReference type="NCBIfam" id="TIGR00188">
    <property type="entry name" value="rnpA"/>
    <property type="match status" value="1"/>
</dbReference>
<evidence type="ECO:0000256" key="5">
    <source>
        <dbReference type="ARBA" id="ARBA00022884"/>
    </source>
</evidence>
<evidence type="ECO:0000313" key="9">
    <source>
        <dbReference type="Proteomes" id="UP000663722"/>
    </source>
</evidence>
<dbReference type="Gene3D" id="3.30.230.10">
    <property type="match status" value="1"/>
</dbReference>
<dbReference type="InterPro" id="IPR020568">
    <property type="entry name" value="Ribosomal_Su5_D2-typ_SF"/>
</dbReference>
<protein>
    <recommendedName>
        <fullName evidence="6 7">Ribonuclease P protein component</fullName>
        <shortName evidence="6">RNase P protein</shortName>
        <shortName evidence="6">RNaseP protein</shortName>
        <ecNumber evidence="6 7">3.1.26.5</ecNumber>
    </recommendedName>
    <alternativeName>
        <fullName evidence="6">Protein C5</fullName>
    </alternativeName>
</protein>
<dbReference type="GO" id="GO:0042781">
    <property type="term" value="F:3'-tRNA processing endoribonuclease activity"/>
    <property type="evidence" value="ECO:0007669"/>
    <property type="project" value="TreeGrafter"/>
</dbReference>
<dbReference type="PANTHER" id="PTHR33992">
    <property type="entry name" value="RIBONUCLEASE P PROTEIN COMPONENT"/>
    <property type="match status" value="1"/>
</dbReference>
<dbReference type="Pfam" id="PF00825">
    <property type="entry name" value="Ribonuclease_P"/>
    <property type="match status" value="1"/>
</dbReference>
<comment type="catalytic activity">
    <reaction evidence="6">
        <text>Endonucleolytic cleavage of RNA, removing 5'-extranucleotides from tRNA precursor.</text>
        <dbReference type="EC" id="3.1.26.5"/>
    </reaction>
</comment>
<evidence type="ECO:0000256" key="1">
    <source>
        <dbReference type="ARBA" id="ARBA00022694"/>
    </source>
</evidence>
<dbReference type="GO" id="GO:0001682">
    <property type="term" value="P:tRNA 5'-leader removal"/>
    <property type="evidence" value="ECO:0007669"/>
    <property type="project" value="UniProtKB-UniRule"/>
</dbReference>
<dbReference type="GO" id="GO:0000049">
    <property type="term" value="F:tRNA binding"/>
    <property type="evidence" value="ECO:0007669"/>
    <property type="project" value="UniProtKB-UniRule"/>
</dbReference>
<dbReference type="HAMAP" id="MF_00227">
    <property type="entry name" value="RNase_P"/>
    <property type="match status" value="1"/>
</dbReference>
<comment type="subunit">
    <text evidence="6">Consists of a catalytic RNA component (M1 or rnpB) and a protein subunit.</text>
</comment>
<keyword evidence="1 6" id="KW-0819">tRNA processing</keyword>
<keyword evidence="2 6" id="KW-0540">Nuclease</keyword>
<keyword evidence="3 6" id="KW-0255">Endonuclease</keyword>
<comment type="function">
    <text evidence="6">RNaseP catalyzes the removal of the 5'-leader sequence from pre-tRNA to produce the mature 5'-terminus. It can also cleave other RNA substrates such as 4.5S RNA. The protein component plays an auxiliary but essential role in vivo by binding to the 5'-leader sequence and broadening the substrate specificity of the ribozyme.</text>
</comment>
<comment type="similarity">
    <text evidence="6">Belongs to the RnpA family.</text>
</comment>
<dbReference type="InterPro" id="IPR000100">
    <property type="entry name" value="RNase_P"/>
</dbReference>
<keyword evidence="9" id="KW-1185">Reference proteome</keyword>
<dbReference type="RefSeq" id="WP_207679976.1">
    <property type="nucleotide sequence ID" value="NZ_CP061800.1"/>
</dbReference>
<proteinExistence type="inferred from homology"/>
<dbReference type="AlphaFoldDB" id="A0A975BX14"/>
<dbReference type="EMBL" id="CP061800">
    <property type="protein sequence ID" value="QTA92740.1"/>
    <property type="molecule type" value="Genomic_DNA"/>
</dbReference>
<dbReference type="SUPFAM" id="SSF54211">
    <property type="entry name" value="Ribosomal protein S5 domain 2-like"/>
    <property type="match status" value="1"/>
</dbReference>
<keyword evidence="5 6" id="KW-0694">RNA-binding</keyword>
<name>A0A975BX14_9BACT</name>
<dbReference type="KEGG" id="dmm:dnm_088290"/>
<keyword evidence="4 6" id="KW-0378">Hydrolase</keyword>
<dbReference type="GO" id="GO:0004526">
    <property type="term" value="F:ribonuclease P activity"/>
    <property type="evidence" value="ECO:0007669"/>
    <property type="project" value="UniProtKB-UniRule"/>
</dbReference>
<accession>A0A975BX14</accession>
<dbReference type="InterPro" id="IPR014721">
    <property type="entry name" value="Ribsml_uS5_D2-typ_fold_subgr"/>
</dbReference>